<dbReference type="InterPro" id="IPR019540">
    <property type="entry name" value="PtdIno-glycan_biosynth_class_S"/>
</dbReference>
<feature type="compositionally biased region" description="Pro residues" evidence="10">
    <location>
        <begin position="30"/>
        <end position="42"/>
    </location>
</feature>
<evidence type="ECO:0000256" key="9">
    <source>
        <dbReference type="ARBA" id="ARBA00023180"/>
    </source>
</evidence>
<evidence type="ECO:0000256" key="2">
    <source>
        <dbReference type="ARBA" id="ARBA00004687"/>
    </source>
</evidence>
<feature type="region of interest" description="Disordered" evidence="10">
    <location>
        <begin position="1"/>
        <end position="58"/>
    </location>
</feature>
<evidence type="ECO:0000256" key="3">
    <source>
        <dbReference type="ARBA" id="ARBA00005316"/>
    </source>
</evidence>
<name>A0A238FDB7_9BASI</name>
<sequence length="559" mass="62391">MTRPTTRSKTSSPSVDKDRDRDKDKGGRAAPPPVPVPVPAPIAPRSSSSRPSSPTTRTISPLPSRLVIIACFWGVIVLALPYWWRTTTIERRPLPLAQIQRWVNRAPCYLTPKVSFAFESPATNKDRQVEQAIHATLQRLKKAQVAQCLEVQWAQTGEEATYRILLTDDDDVLKRRFAPNTIPVSTKPGLQDRLFANASTLLGGQPSDGSRPPPSPSMAKFSPTYKLVFSLLNEDSSSGDALLEWDIHHLLKRHIQPLLSALQPLHNFTIDTSIQYFAPLAIPVQTLPGQGSWILEDELRAFVNNADWKLPTSLTLDPILHFILFVPKKEHRPLKIKTQDGRTSPTGFITPQRGGVVIYNPPPPTQPPTTWSKPAAPPPTHKPPNLIPAFRLFESQLRKLLGVPPTLPGPDFVTTWQVDALIRQRLEGVLKDCVESLQGIDRLVKEVKNMRVGRGLQKGVKKALDELRLADFYLSQSPSLSLHHASKALSLASKAYFDPSMLALLYFPDNHKYAIYTPLFGPVAVPLLVALIKEWKGRRKGRERKEEGEGELEEEGKDK</sequence>
<dbReference type="PANTHER" id="PTHR21072:SF13">
    <property type="entry name" value="GPI TRANSAMIDASE COMPONENT PIG-S"/>
    <property type="match status" value="1"/>
</dbReference>
<evidence type="ECO:0000256" key="10">
    <source>
        <dbReference type="SAM" id="MobiDB-lite"/>
    </source>
</evidence>
<feature type="compositionally biased region" description="Low complexity" evidence="10">
    <location>
        <begin position="1"/>
        <end position="14"/>
    </location>
</feature>
<feature type="region of interest" description="Disordered" evidence="10">
    <location>
        <begin position="538"/>
        <end position="559"/>
    </location>
</feature>
<dbReference type="Proteomes" id="UP000198372">
    <property type="component" value="Unassembled WGS sequence"/>
</dbReference>
<feature type="compositionally biased region" description="Basic and acidic residues" evidence="10">
    <location>
        <begin position="15"/>
        <end position="27"/>
    </location>
</feature>
<keyword evidence="8 11" id="KW-0472">Membrane</keyword>
<keyword evidence="13" id="KW-1185">Reference proteome</keyword>
<dbReference type="UniPathway" id="UPA00196"/>
<comment type="pathway">
    <text evidence="2">Glycolipid biosynthesis; glycosylphosphatidylinositol-anchor biosynthesis.</text>
</comment>
<evidence type="ECO:0000256" key="4">
    <source>
        <dbReference type="ARBA" id="ARBA00022502"/>
    </source>
</evidence>
<feature type="transmembrane region" description="Helical" evidence="11">
    <location>
        <begin position="513"/>
        <end position="532"/>
    </location>
</feature>
<dbReference type="GO" id="GO:0006506">
    <property type="term" value="P:GPI anchor biosynthetic process"/>
    <property type="evidence" value="ECO:0007669"/>
    <property type="project" value="UniProtKB-UniPathway"/>
</dbReference>
<keyword evidence="4" id="KW-0337">GPI-anchor biosynthesis</keyword>
<dbReference type="OrthoDB" id="28748at2759"/>
<evidence type="ECO:0000256" key="11">
    <source>
        <dbReference type="SAM" id="Phobius"/>
    </source>
</evidence>
<evidence type="ECO:0000256" key="8">
    <source>
        <dbReference type="ARBA" id="ARBA00023136"/>
    </source>
</evidence>
<organism evidence="12 13">
    <name type="scientific">Microbotryum intermedium</name>
    <dbReference type="NCBI Taxonomy" id="269621"/>
    <lineage>
        <taxon>Eukaryota</taxon>
        <taxon>Fungi</taxon>
        <taxon>Dikarya</taxon>
        <taxon>Basidiomycota</taxon>
        <taxon>Pucciniomycotina</taxon>
        <taxon>Microbotryomycetes</taxon>
        <taxon>Microbotryales</taxon>
        <taxon>Microbotryaceae</taxon>
        <taxon>Microbotryum</taxon>
    </lineage>
</organism>
<keyword evidence="6" id="KW-0256">Endoplasmic reticulum</keyword>
<dbReference type="Pfam" id="PF10510">
    <property type="entry name" value="PIG-S"/>
    <property type="match status" value="1"/>
</dbReference>
<dbReference type="STRING" id="269621.A0A238FDB7"/>
<gene>
    <name evidence="12" type="ORF">BQ2448_2765</name>
</gene>
<dbReference type="GO" id="GO:0042765">
    <property type="term" value="C:GPI-anchor transamidase complex"/>
    <property type="evidence" value="ECO:0007669"/>
    <property type="project" value="InterPro"/>
</dbReference>
<keyword evidence="7 11" id="KW-1133">Transmembrane helix</keyword>
<keyword evidence="9" id="KW-0325">Glycoprotein</keyword>
<evidence type="ECO:0000313" key="12">
    <source>
        <dbReference type="EMBL" id="SCV71177.1"/>
    </source>
</evidence>
<dbReference type="EMBL" id="FMSP01000007">
    <property type="protein sequence ID" value="SCV71177.1"/>
    <property type="molecule type" value="Genomic_DNA"/>
</dbReference>
<evidence type="ECO:0000256" key="5">
    <source>
        <dbReference type="ARBA" id="ARBA00022692"/>
    </source>
</evidence>
<keyword evidence="5 11" id="KW-0812">Transmembrane</keyword>
<dbReference type="GO" id="GO:0016255">
    <property type="term" value="P:attachment of GPI anchor to protein"/>
    <property type="evidence" value="ECO:0007669"/>
    <property type="project" value="InterPro"/>
</dbReference>
<feature type="compositionally biased region" description="Low complexity" evidence="10">
    <location>
        <begin position="43"/>
        <end position="58"/>
    </location>
</feature>
<evidence type="ECO:0000313" key="13">
    <source>
        <dbReference type="Proteomes" id="UP000198372"/>
    </source>
</evidence>
<comment type="similarity">
    <text evidence="3">Belongs to the PIGS family.</text>
</comment>
<dbReference type="PANTHER" id="PTHR21072">
    <property type="entry name" value="GPI TRANSAMIDASE COMPONENT PIG-S"/>
    <property type="match status" value="1"/>
</dbReference>
<evidence type="ECO:0000256" key="6">
    <source>
        <dbReference type="ARBA" id="ARBA00022824"/>
    </source>
</evidence>
<evidence type="ECO:0000256" key="7">
    <source>
        <dbReference type="ARBA" id="ARBA00022989"/>
    </source>
</evidence>
<feature type="transmembrane region" description="Helical" evidence="11">
    <location>
        <begin position="66"/>
        <end position="84"/>
    </location>
</feature>
<dbReference type="AlphaFoldDB" id="A0A238FDB7"/>
<evidence type="ECO:0000256" key="1">
    <source>
        <dbReference type="ARBA" id="ARBA00004477"/>
    </source>
</evidence>
<protein>
    <submittedName>
        <fullName evidence="12">BQ2448_2765 protein</fullName>
    </submittedName>
</protein>
<proteinExistence type="inferred from homology"/>
<accession>A0A238FDB7</accession>
<reference evidence="13" key="1">
    <citation type="submission" date="2016-09" db="EMBL/GenBank/DDBJ databases">
        <authorList>
            <person name="Jeantristanb JTB J.-T."/>
            <person name="Ricardo R."/>
        </authorList>
    </citation>
    <scope>NUCLEOTIDE SEQUENCE [LARGE SCALE GENOMIC DNA]</scope>
</reference>
<comment type="subcellular location">
    <subcellularLocation>
        <location evidence="1">Endoplasmic reticulum membrane</location>
        <topology evidence="1">Multi-pass membrane protein</topology>
    </subcellularLocation>
</comment>
<feature type="compositionally biased region" description="Acidic residues" evidence="10">
    <location>
        <begin position="548"/>
        <end position="559"/>
    </location>
</feature>